<dbReference type="AlphaFoldDB" id="A0A267MD82"/>
<dbReference type="SUPFAM" id="SSF101386">
    <property type="entry name" value="all-alpha NTP pyrophosphatases"/>
    <property type="match status" value="1"/>
</dbReference>
<proteinExistence type="predicted"/>
<organism evidence="1 2">
    <name type="scientific">Anaeromicrobium sediminis</name>
    <dbReference type="NCBI Taxonomy" id="1478221"/>
    <lineage>
        <taxon>Bacteria</taxon>
        <taxon>Bacillati</taxon>
        <taxon>Bacillota</taxon>
        <taxon>Clostridia</taxon>
        <taxon>Peptostreptococcales</taxon>
        <taxon>Thermotaleaceae</taxon>
        <taxon>Anaeromicrobium</taxon>
    </lineage>
</organism>
<reference evidence="1 2" key="1">
    <citation type="submission" date="2017-06" db="EMBL/GenBank/DDBJ databases">
        <title>Draft genome sequence of anaerobic fermentative bacterium Anaeromicrobium sediminis DY2726D isolated from West Pacific Ocean sediments.</title>
        <authorList>
            <person name="Zeng X."/>
        </authorList>
    </citation>
    <scope>NUCLEOTIDE SEQUENCE [LARGE SCALE GENOMIC DNA]</scope>
    <source>
        <strain evidence="1 2">DY2726D</strain>
    </source>
</reference>
<name>A0A267MD82_9FIRM</name>
<dbReference type="Proteomes" id="UP000216024">
    <property type="component" value="Unassembled WGS sequence"/>
</dbReference>
<gene>
    <name evidence="1" type="ORF">CCE28_18745</name>
</gene>
<evidence type="ECO:0000313" key="2">
    <source>
        <dbReference type="Proteomes" id="UP000216024"/>
    </source>
</evidence>
<keyword evidence="2" id="KW-1185">Reference proteome</keyword>
<dbReference type="Gene3D" id="1.10.287.1080">
    <property type="entry name" value="MazG-like"/>
    <property type="match status" value="1"/>
</dbReference>
<dbReference type="EMBL" id="NIBG01000025">
    <property type="protein sequence ID" value="PAB57541.1"/>
    <property type="molecule type" value="Genomic_DNA"/>
</dbReference>
<comment type="caution">
    <text evidence="1">The sequence shown here is derived from an EMBL/GenBank/DDBJ whole genome shotgun (WGS) entry which is preliminary data.</text>
</comment>
<protein>
    <submittedName>
        <fullName evidence="1">DUF1573 domain-containing protein</fullName>
    </submittedName>
</protein>
<evidence type="ECO:0000313" key="1">
    <source>
        <dbReference type="EMBL" id="PAB57541.1"/>
    </source>
</evidence>
<accession>A0A267MD82</accession>
<sequence length="131" mass="15208">MSDYRCYEFQKKVDELLIRHKSILDLLSKYQESCSKVNRAIIKTVTNCGCVKIEAQKQQIPSDVSFNELNNFMDTHIKGDLCETCRDKIEEEIGNHLFYLVGICNGLNMDVSDIIKKQIMQMETLGKFNLY</sequence>
<dbReference type="OrthoDB" id="2988649at2"/>
<dbReference type="RefSeq" id="WP_095135262.1">
    <property type="nucleotide sequence ID" value="NZ_NIBG01000025.1"/>
</dbReference>